<keyword evidence="3" id="KW-0645">Protease</keyword>
<dbReference type="NCBIfam" id="TIGR04128">
    <property type="entry name" value="exoso_Fjoh_1448"/>
    <property type="match status" value="1"/>
</dbReference>
<keyword evidence="2" id="KW-1003">Cell membrane</keyword>
<keyword evidence="10" id="KW-1185">Reference proteome</keyword>
<evidence type="ECO:0000256" key="6">
    <source>
        <dbReference type="ARBA" id="ARBA00022989"/>
    </source>
</evidence>
<keyword evidence="5" id="KW-0378">Hydrolase</keyword>
<reference evidence="9 10" key="1">
    <citation type="submission" date="2022-11" db="EMBL/GenBank/DDBJ databases">
        <title>The characterization of three novel Bacteroidetes species and genomic analysis of their roles in tidal elemental geochemical cycles.</title>
        <authorList>
            <person name="Ma K."/>
        </authorList>
    </citation>
    <scope>NUCLEOTIDE SEQUENCE [LARGE SCALE GENOMIC DNA]</scope>
    <source>
        <strain evidence="9 10">M17</strain>
    </source>
</reference>
<evidence type="ECO:0000313" key="10">
    <source>
        <dbReference type="Proteomes" id="UP001209885"/>
    </source>
</evidence>
<evidence type="ECO:0000256" key="3">
    <source>
        <dbReference type="ARBA" id="ARBA00022670"/>
    </source>
</evidence>
<evidence type="ECO:0000256" key="2">
    <source>
        <dbReference type="ARBA" id="ARBA00022475"/>
    </source>
</evidence>
<evidence type="ECO:0000256" key="7">
    <source>
        <dbReference type="ARBA" id="ARBA00023136"/>
    </source>
</evidence>
<gene>
    <name evidence="9" type="primary">xrtF</name>
    <name evidence="9" type="ORF">OO013_15145</name>
</gene>
<dbReference type="NCBIfam" id="TIGR04178">
    <property type="entry name" value="exo_archaeo"/>
    <property type="match status" value="1"/>
</dbReference>
<dbReference type="InterPro" id="IPR026323">
    <property type="entry name" value="Exosortase-related_prot_XrtF"/>
</dbReference>
<evidence type="ECO:0000256" key="8">
    <source>
        <dbReference type="SAM" id="Phobius"/>
    </source>
</evidence>
<feature type="transmembrane region" description="Helical" evidence="8">
    <location>
        <begin position="112"/>
        <end position="137"/>
    </location>
</feature>
<evidence type="ECO:0000256" key="4">
    <source>
        <dbReference type="ARBA" id="ARBA00022692"/>
    </source>
</evidence>
<feature type="transmembrane region" description="Helical" evidence="8">
    <location>
        <begin position="149"/>
        <end position="169"/>
    </location>
</feature>
<evidence type="ECO:0000256" key="1">
    <source>
        <dbReference type="ARBA" id="ARBA00004651"/>
    </source>
</evidence>
<feature type="transmembrane region" description="Helical" evidence="8">
    <location>
        <begin position="83"/>
        <end position="105"/>
    </location>
</feature>
<accession>A0ABT3RUA5</accession>
<keyword evidence="6 8" id="KW-1133">Transmembrane helix</keyword>
<keyword evidence="4 8" id="KW-0812">Transmembrane</keyword>
<dbReference type="RefSeq" id="WP_266057768.1">
    <property type="nucleotide sequence ID" value="NZ_JAPFQN010000009.1"/>
</dbReference>
<feature type="transmembrane region" description="Helical" evidence="8">
    <location>
        <begin position="7"/>
        <end position="29"/>
    </location>
</feature>
<dbReference type="EMBL" id="JAPFQN010000009">
    <property type="protein sequence ID" value="MCX2745215.1"/>
    <property type="molecule type" value="Genomic_DNA"/>
</dbReference>
<keyword evidence="7 8" id="KW-0472">Membrane</keyword>
<proteinExistence type="predicted"/>
<sequence length="185" mass="21780">MIKEFKPVILFLGKFLILYFVLNIIYGYYVESFKNKPDPMTEYVSRQTAKVISLFNDTGKEIKTSSSDKGQYVYINKGDHSVLSVYEGCNGLNVFIVFVSFVLSFRPPQKEWIWFIPMGLIVIHIFNLGRIGLLFFITQHYPDQMYFMHKFGFTAIIYLSVFGLWWWWVTGKKFQLSTRKGSERV</sequence>
<comment type="subcellular location">
    <subcellularLocation>
        <location evidence="1">Cell membrane</location>
        <topology evidence="1">Multi-pass membrane protein</topology>
    </subcellularLocation>
</comment>
<dbReference type="Proteomes" id="UP001209885">
    <property type="component" value="Unassembled WGS sequence"/>
</dbReference>
<organism evidence="9 10">
    <name type="scientific">Mangrovivirga halotolerans</name>
    <dbReference type="NCBI Taxonomy" id="2993936"/>
    <lineage>
        <taxon>Bacteria</taxon>
        <taxon>Pseudomonadati</taxon>
        <taxon>Bacteroidota</taxon>
        <taxon>Cytophagia</taxon>
        <taxon>Cytophagales</taxon>
        <taxon>Mangrovivirgaceae</taxon>
        <taxon>Mangrovivirga</taxon>
    </lineage>
</organism>
<comment type="caution">
    <text evidence="9">The sequence shown here is derived from an EMBL/GenBank/DDBJ whole genome shotgun (WGS) entry which is preliminary data.</text>
</comment>
<dbReference type="Pfam" id="PF09721">
    <property type="entry name" value="Exosortase_EpsH"/>
    <property type="match status" value="1"/>
</dbReference>
<name>A0ABT3RUA5_9BACT</name>
<protein>
    <submittedName>
        <fullName evidence="9">Exosortase family protein XrtF</fullName>
    </submittedName>
</protein>
<evidence type="ECO:0000256" key="5">
    <source>
        <dbReference type="ARBA" id="ARBA00022801"/>
    </source>
</evidence>
<dbReference type="InterPro" id="IPR019127">
    <property type="entry name" value="Exosortase"/>
</dbReference>
<dbReference type="InterPro" id="IPR026392">
    <property type="entry name" value="Exo/Archaeosortase_dom"/>
</dbReference>
<evidence type="ECO:0000313" key="9">
    <source>
        <dbReference type="EMBL" id="MCX2745215.1"/>
    </source>
</evidence>